<feature type="transmembrane region" description="Helical" evidence="8">
    <location>
        <begin position="45"/>
        <end position="65"/>
    </location>
</feature>
<accession>A0A1A9RLU3</accession>
<comment type="subcellular location">
    <subcellularLocation>
        <location evidence="1">Cell membrane</location>
        <topology evidence="1">Multi-pass membrane protein</topology>
    </subcellularLocation>
</comment>
<dbReference type="PANTHER" id="PTHR34979">
    <property type="entry name" value="INNER MEMBRANE PROTEIN YGAZ"/>
    <property type="match status" value="1"/>
</dbReference>
<dbReference type="GeneID" id="60770121"/>
<evidence type="ECO:0000313" key="9">
    <source>
        <dbReference type="EMBL" id="OAM19956.1"/>
    </source>
</evidence>
<dbReference type="EMBL" id="LXSG01000026">
    <property type="protein sequence ID" value="OAM19956.1"/>
    <property type="molecule type" value="Genomic_DNA"/>
</dbReference>
<dbReference type="Proteomes" id="UP000077589">
    <property type="component" value="Unassembled WGS sequence"/>
</dbReference>
<feature type="transmembrane region" description="Helical" evidence="8">
    <location>
        <begin position="71"/>
        <end position="96"/>
    </location>
</feature>
<dbReference type="InterPro" id="IPR011606">
    <property type="entry name" value="Brnchd-chn_aa_trnsp_permease"/>
</dbReference>
<sequence length="238" mass="26201">MHHSSTFAEFRRGIIEATPILIGVMPFGLILGTRAAQQGMSWLEVVLMMGLNFAGGSEFAAVSLWQSPLPVLLIIGTTFLINSRHILMGVAFIPFIRHLPLKKLLPVLFFMTDESWAMSLADAGKRQQAGLPAFSLPYYFGTAAALYLLWITCGFIGARFGYLLGNVENLGFGMAFPAVFLVLIRGMWRTWRAALPWLASLISAAGVYLLLPHNGWYVLAGTFVGLAWAFFDQGAQHD</sequence>
<keyword evidence="5 8" id="KW-0812">Transmembrane</keyword>
<evidence type="ECO:0000256" key="1">
    <source>
        <dbReference type="ARBA" id="ARBA00004651"/>
    </source>
</evidence>
<dbReference type="Proteomes" id="UP000215465">
    <property type="component" value="Chromosome 1"/>
</dbReference>
<reference evidence="9" key="2">
    <citation type="submission" date="2016-05" db="EMBL/GenBank/DDBJ databases">
        <authorList>
            <person name="Lavstsen T."/>
            <person name="Jespersen J.S."/>
        </authorList>
    </citation>
    <scope>NUCLEOTIDE SEQUENCE</scope>
    <source>
        <strain evidence="9">NML04-0072</strain>
    </source>
</reference>
<evidence type="ECO:0000313" key="12">
    <source>
        <dbReference type="Proteomes" id="UP000215465"/>
    </source>
</evidence>
<keyword evidence="6 8" id="KW-1133">Transmembrane helix</keyword>
<dbReference type="KEGG" id="ecor:SAMEA4412678_1218"/>
<reference evidence="10 12" key="3">
    <citation type="submission" date="2017-06" db="EMBL/GenBank/DDBJ databases">
        <authorList>
            <consortium name="Pathogen Informatics"/>
        </authorList>
    </citation>
    <scope>NUCLEOTIDE SEQUENCE [LARGE SCALE GENOMIC DNA]</scope>
    <source>
        <strain evidence="10 12">NCTC10596</strain>
    </source>
</reference>
<keyword evidence="4" id="KW-1003">Cell membrane</keyword>
<gene>
    <name evidence="9" type="ORF">A7P90_04010</name>
    <name evidence="10" type="ORF">SAMEA4412678_01218</name>
</gene>
<keyword evidence="3" id="KW-0813">Transport</keyword>
<comment type="similarity">
    <text evidence="2">Belongs to the AzlC family.</text>
</comment>
<evidence type="ECO:0000256" key="7">
    <source>
        <dbReference type="ARBA" id="ARBA00023136"/>
    </source>
</evidence>
<evidence type="ECO:0000256" key="4">
    <source>
        <dbReference type="ARBA" id="ARBA00022475"/>
    </source>
</evidence>
<protein>
    <submittedName>
        <fullName evidence="10">Azaleucine resistance protein AzlC</fullName>
    </submittedName>
    <submittedName>
        <fullName evidence="9">Branched-chain amino acid ABC transporter permease</fullName>
    </submittedName>
</protein>
<evidence type="ECO:0000313" key="10">
    <source>
        <dbReference type="EMBL" id="SNW08770.1"/>
    </source>
</evidence>
<evidence type="ECO:0000256" key="5">
    <source>
        <dbReference type="ARBA" id="ARBA00022692"/>
    </source>
</evidence>
<reference evidence="11" key="1">
    <citation type="submission" date="2016-05" db="EMBL/GenBank/DDBJ databases">
        <title>Draft genome of Corynebacterium afermentans subsp. afermentans LCDC 88199T.</title>
        <authorList>
            <person name="Bernier A.-M."/>
            <person name="Bernard K."/>
        </authorList>
    </citation>
    <scope>NUCLEOTIDE SEQUENCE [LARGE SCALE GENOMIC DNA]</scope>
    <source>
        <strain evidence="11">NML04-0072</strain>
    </source>
</reference>
<evidence type="ECO:0000256" key="3">
    <source>
        <dbReference type="ARBA" id="ARBA00022448"/>
    </source>
</evidence>
<feature type="transmembrane region" description="Helical" evidence="8">
    <location>
        <begin position="195"/>
        <end position="211"/>
    </location>
</feature>
<dbReference type="AlphaFoldDB" id="A0A1A9RLU3"/>
<proteinExistence type="inferred from homology"/>
<evidence type="ECO:0000256" key="2">
    <source>
        <dbReference type="ARBA" id="ARBA00010735"/>
    </source>
</evidence>
<dbReference type="GO" id="GO:1903785">
    <property type="term" value="P:L-valine transmembrane transport"/>
    <property type="evidence" value="ECO:0007669"/>
    <property type="project" value="TreeGrafter"/>
</dbReference>
<dbReference type="OrthoDB" id="3177005at2"/>
<dbReference type="GO" id="GO:0005886">
    <property type="term" value="C:plasma membrane"/>
    <property type="evidence" value="ECO:0007669"/>
    <property type="project" value="UniProtKB-SubCell"/>
</dbReference>
<organism evidence="9 11">
    <name type="scientific">Eikenella corrodens</name>
    <dbReference type="NCBI Taxonomy" id="539"/>
    <lineage>
        <taxon>Bacteria</taxon>
        <taxon>Pseudomonadati</taxon>
        <taxon>Pseudomonadota</taxon>
        <taxon>Betaproteobacteria</taxon>
        <taxon>Neisseriales</taxon>
        <taxon>Neisseriaceae</taxon>
        <taxon>Eikenella</taxon>
    </lineage>
</organism>
<dbReference type="Pfam" id="PF03591">
    <property type="entry name" value="AzlC"/>
    <property type="match status" value="1"/>
</dbReference>
<feature type="transmembrane region" description="Helical" evidence="8">
    <location>
        <begin position="136"/>
        <end position="158"/>
    </location>
</feature>
<feature type="transmembrane region" description="Helical" evidence="8">
    <location>
        <begin position="170"/>
        <end position="188"/>
    </location>
</feature>
<dbReference type="EMBL" id="LT906482">
    <property type="protein sequence ID" value="SNW08770.1"/>
    <property type="molecule type" value="Genomic_DNA"/>
</dbReference>
<feature type="transmembrane region" description="Helical" evidence="8">
    <location>
        <begin position="14"/>
        <end position="33"/>
    </location>
</feature>
<evidence type="ECO:0000256" key="6">
    <source>
        <dbReference type="ARBA" id="ARBA00022989"/>
    </source>
</evidence>
<dbReference type="PANTHER" id="PTHR34979:SF1">
    <property type="entry name" value="INNER MEMBRANE PROTEIN YGAZ"/>
    <property type="match status" value="1"/>
</dbReference>
<dbReference type="RefSeq" id="WP_003823827.1">
    <property type="nucleotide sequence ID" value="NZ_CP082861.1"/>
</dbReference>
<keyword evidence="7 8" id="KW-0472">Membrane</keyword>
<name>A0A1A9RLU3_EIKCO</name>
<evidence type="ECO:0000313" key="11">
    <source>
        <dbReference type="Proteomes" id="UP000077589"/>
    </source>
</evidence>
<evidence type="ECO:0000256" key="8">
    <source>
        <dbReference type="SAM" id="Phobius"/>
    </source>
</evidence>
<dbReference type="STRING" id="539.A7P85_01780"/>